<keyword evidence="1 3" id="KW-0547">Nucleotide-binding</keyword>
<keyword evidence="5" id="KW-0808">Transferase</keyword>
<proteinExistence type="predicted"/>
<dbReference type="InterPro" id="IPR011009">
    <property type="entry name" value="Kinase-like_dom_sf"/>
</dbReference>
<reference evidence="6" key="1">
    <citation type="submission" date="2012-11" db="EMBL/GenBank/DDBJ databases">
        <authorList>
            <person name="Singh A."/>
            <person name="Pinnaka A.K."/>
            <person name="Vaidya B."/>
        </authorList>
    </citation>
    <scope>NUCLEOTIDE SEQUENCE [LARGE SCALE GENOMIC DNA]</scope>
    <source>
        <strain evidence="6">AK23</strain>
    </source>
</reference>
<evidence type="ECO:0000259" key="4">
    <source>
        <dbReference type="PROSITE" id="PS50011"/>
    </source>
</evidence>
<gene>
    <name evidence="5" type="primary">spkC_3</name>
    <name evidence="5" type="ORF">D791_04007</name>
</gene>
<dbReference type="PROSITE" id="PS00108">
    <property type="entry name" value="PROTEIN_KINASE_ST"/>
    <property type="match status" value="1"/>
</dbReference>
<keyword evidence="5" id="KW-0418">Kinase</keyword>
<dbReference type="InterPro" id="IPR017441">
    <property type="entry name" value="Protein_kinase_ATP_BS"/>
</dbReference>
<dbReference type="SUPFAM" id="SSF56112">
    <property type="entry name" value="Protein kinase-like (PK-like)"/>
    <property type="match status" value="1"/>
</dbReference>
<dbReference type="SMART" id="SM00220">
    <property type="entry name" value="S_TKc"/>
    <property type="match status" value="1"/>
</dbReference>
<dbReference type="STRING" id="1229521.D791_04007"/>
<dbReference type="EMBL" id="AONB01000038">
    <property type="protein sequence ID" value="EXJ09060.1"/>
    <property type="molecule type" value="Genomic_DNA"/>
</dbReference>
<keyword evidence="2 3" id="KW-0067">ATP-binding</keyword>
<dbReference type="PROSITE" id="PS50011">
    <property type="entry name" value="PROTEIN_KINASE_DOM"/>
    <property type="match status" value="1"/>
</dbReference>
<dbReference type="InterPro" id="IPR000719">
    <property type="entry name" value="Prot_kinase_dom"/>
</dbReference>
<dbReference type="OrthoDB" id="9768004at2"/>
<accession>W9VEC2</accession>
<name>W9VEC2_9GAMM</name>
<organism evidence="5 6">
    <name type="scientific">Nitrincola nitratireducens</name>
    <dbReference type="NCBI Taxonomy" id="1229521"/>
    <lineage>
        <taxon>Bacteria</taxon>
        <taxon>Pseudomonadati</taxon>
        <taxon>Pseudomonadota</taxon>
        <taxon>Gammaproteobacteria</taxon>
        <taxon>Oceanospirillales</taxon>
        <taxon>Oceanospirillaceae</taxon>
        <taxon>Nitrincola</taxon>
    </lineage>
</organism>
<dbReference type="InterPro" id="IPR008271">
    <property type="entry name" value="Ser/Thr_kinase_AS"/>
</dbReference>
<dbReference type="InterPro" id="IPR051043">
    <property type="entry name" value="Sulfatase_Mod_Factor_Kinase"/>
</dbReference>
<keyword evidence="6" id="KW-1185">Reference proteome</keyword>
<evidence type="ECO:0000313" key="6">
    <source>
        <dbReference type="Proteomes" id="UP000019464"/>
    </source>
</evidence>
<dbReference type="Proteomes" id="UP000019464">
    <property type="component" value="Unassembled WGS sequence"/>
</dbReference>
<feature type="domain" description="Protein kinase" evidence="4">
    <location>
        <begin position="20"/>
        <end position="287"/>
    </location>
</feature>
<reference evidence="5 6" key="2">
    <citation type="journal article" date="2015" name="Syst. Appl. Microbiol.">
        <title>Nitrincola nitratireducens sp. nov. isolated from a haloalkaline crater lake.</title>
        <authorList>
            <person name="Singh A."/>
            <person name="Vaidya B."/>
            <person name="Tanuku N.R."/>
            <person name="Pinnaka A.K."/>
        </authorList>
    </citation>
    <scope>NUCLEOTIDE SEQUENCE [LARGE SCALE GENOMIC DNA]</scope>
    <source>
        <strain evidence="5 6">AK23</strain>
    </source>
</reference>
<dbReference type="EC" id="2.7.11.1" evidence="5"/>
<dbReference type="PANTHER" id="PTHR23150">
    <property type="entry name" value="SULFATASE MODIFYING FACTOR 1, 2"/>
    <property type="match status" value="1"/>
</dbReference>
<dbReference type="SUPFAM" id="SSF56436">
    <property type="entry name" value="C-type lectin-like"/>
    <property type="match status" value="1"/>
</dbReference>
<evidence type="ECO:0000256" key="3">
    <source>
        <dbReference type="PROSITE-ProRule" id="PRU10141"/>
    </source>
</evidence>
<comment type="caution">
    <text evidence="5">The sequence shown here is derived from an EMBL/GenBank/DDBJ whole genome shotgun (WGS) entry which is preliminary data.</text>
</comment>
<dbReference type="GO" id="GO:0120147">
    <property type="term" value="F:formylglycine-generating oxidase activity"/>
    <property type="evidence" value="ECO:0007669"/>
    <property type="project" value="TreeGrafter"/>
</dbReference>
<protein>
    <submittedName>
        <fullName evidence="5">Serine/threonine-protein kinase C</fullName>
        <ecNumber evidence="5">2.7.11.1</ecNumber>
    </submittedName>
</protein>
<evidence type="ECO:0000256" key="2">
    <source>
        <dbReference type="ARBA" id="ARBA00022840"/>
    </source>
</evidence>
<dbReference type="PANTHER" id="PTHR23150:SF35">
    <property type="entry name" value="BLL6746 PROTEIN"/>
    <property type="match status" value="1"/>
</dbReference>
<dbReference type="GO" id="GO:0004674">
    <property type="term" value="F:protein serine/threonine kinase activity"/>
    <property type="evidence" value="ECO:0007669"/>
    <property type="project" value="UniProtKB-EC"/>
</dbReference>
<dbReference type="Pfam" id="PF03781">
    <property type="entry name" value="FGE-sulfatase"/>
    <property type="match status" value="1"/>
</dbReference>
<evidence type="ECO:0000256" key="1">
    <source>
        <dbReference type="ARBA" id="ARBA00022741"/>
    </source>
</evidence>
<sequence>MSKLEFNQRTLPQGFKLGDYLINDLLGQGGFGIAYLAQDIHLKNQVVIKEYFPNELASRDGQTVSVMGTDRHIDYEKGMQRFLEEGRALARFNHPTVVRILKYFQQNNTAYLVMEFVDGESLDRYLKRKYTLTPEVVEYLAKELLNGLEVVHQHGLIHRDIKPANIMLRTNGHPVLIDFGAAKEVIGERSNSVVVTPGYGSPEQYSSKSILKPSTDLYAVGATLYKCLTAQTPEEASARLLDDDHKPLRELPLARKCAPQLVTLIDNCMRLKSIERPQSAQEAIELLTVVEQEKSILLTVLDSSSLETMIECAESNGVITQRKVNQIILKAKKQGFDTEEVKAKVTRLAEEKGWVIESKFNKSFLLMVIFCVLLLVGYYQYKLFESMPESNPISDQESDLQQLVQYKQQEDIINKNELVSIPQPIQSLLSSMVIIPSGEFQMGCSQEDNSCYYGEGPVRNVQVAGFKIGKMPITFAQWDACVSAGGCSYQPNDVGWGRDDRPVIHVSYNHVTQEFIPWLNRVSGQSFRLPSEAEWEYVARAGTTERYGHFGSCITTLEANYDGNYDVSGCPESKTGNYLNRTQTVGTYSPNSWGVQDMLGNIWEWTDDCWSDSYTGALSDGQARTDGDCTRRVLRGGSWFNGPWSLRVSNRYRNNVAYGNNVGFRVVLVL</sequence>
<dbReference type="InterPro" id="IPR042095">
    <property type="entry name" value="SUMF_sf"/>
</dbReference>
<dbReference type="InterPro" id="IPR005532">
    <property type="entry name" value="SUMF_dom"/>
</dbReference>
<dbReference type="RefSeq" id="WP_051514684.1">
    <property type="nucleotide sequence ID" value="NZ_AONB01000038.1"/>
</dbReference>
<dbReference type="GO" id="GO:0005524">
    <property type="term" value="F:ATP binding"/>
    <property type="evidence" value="ECO:0007669"/>
    <property type="project" value="UniProtKB-UniRule"/>
</dbReference>
<dbReference type="PROSITE" id="PS00107">
    <property type="entry name" value="PROTEIN_KINASE_ATP"/>
    <property type="match status" value="1"/>
</dbReference>
<dbReference type="InterPro" id="IPR016187">
    <property type="entry name" value="CTDL_fold"/>
</dbReference>
<dbReference type="Pfam" id="PF00069">
    <property type="entry name" value="Pkinase"/>
    <property type="match status" value="1"/>
</dbReference>
<feature type="binding site" evidence="3">
    <location>
        <position position="49"/>
    </location>
    <ligand>
        <name>ATP</name>
        <dbReference type="ChEBI" id="CHEBI:30616"/>
    </ligand>
</feature>
<evidence type="ECO:0000313" key="5">
    <source>
        <dbReference type="EMBL" id="EXJ09060.1"/>
    </source>
</evidence>
<dbReference type="AlphaFoldDB" id="W9VEC2"/>
<dbReference type="Gene3D" id="1.10.510.10">
    <property type="entry name" value="Transferase(Phosphotransferase) domain 1"/>
    <property type="match status" value="1"/>
</dbReference>
<dbReference type="Gene3D" id="3.90.1580.10">
    <property type="entry name" value="paralog of FGE (formylglycine-generating enzyme)"/>
    <property type="match status" value="1"/>
</dbReference>
<dbReference type="CDD" id="cd14014">
    <property type="entry name" value="STKc_PknB_like"/>
    <property type="match status" value="1"/>
</dbReference>